<dbReference type="AlphaFoldDB" id="A0A1R0F7F8"/>
<keyword evidence="5 15" id="KW-0698">rRNA processing</keyword>
<keyword evidence="13 15" id="KW-0694">RNA-binding</keyword>
<keyword evidence="7 15" id="KW-0540">Nuclease</keyword>
<evidence type="ECO:0000256" key="15">
    <source>
        <dbReference type="HAMAP-Rule" id="MF_00970"/>
    </source>
</evidence>
<comment type="catalytic activity">
    <reaction evidence="15">
        <text>Endonucleolytic cleavage of single-stranded RNA in A- and U-rich regions.</text>
        <dbReference type="EC" id="3.1.26.12"/>
    </reaction>
</comment>
<comment type="cofactor">
    <cofactor evidence="15">
        <name>Zn(2+)</name>
        <dbReference type="ChEBI" id="CHEBI:29105"/>
    </cofactor>
    <text evidence="15">Binds 2 Zn(2+) ions per homotetramer.</text>
</comment>
<feature type="compositionally biased region" description="Polar residues" evidence="16">
    <location>
        <begin position="774"/>
        <end position="784"/>
    </location>
</feature>
<proteinExistence type="inferred from homology"/>
<feature type="compositionally biased region" description="Basic residues" evidence="16">
    <location>
        <begin position="658"/>
        <end position="668"/>
    </location>
</feature>
<dbReference type="GO" id="GO:0000049">
    <property type="term" value="F:tRNA binding"/>
    <property type="evidence" value="ECO:0007669"/>
    <property type="project" value="UniProtKB-KW"/>
</dbReference>
<comment type="cofactor">
    <cofactor evidence="15">
        <name>Mg(2+)</name>
        <dbReference type="ChEBI" id="CHEBI:18420"/>
    </cofactor>
    <text evidence="15">Binds 1 Mg(2+) ion per subunit.</text>
</comment>
<dbReference type="EC" id="3.1.26.12" evidence="15"/>
<gene>
    <name evidence="15" type="primary">rne</name>
    <name evidence="18" type="ORF">PEB0149_003180</name>
</gene>
<keyword evidence="3 15" id="KW-0963">Cytoplasm</keyword>
<dbReference type="GO" id="GO:0005737">
    <property type="term" value="C:cytoplasm"/>
    <property type="evidence" value="ECO:0007669"/>
    <property type="project" value="UniProtKB-SubCell"/>
</dbReference>
<feature type="compositionally biased region" description="Low complexity" evidence="16">
    <location>
        <begin position="124"/>
        <end position="133"/>
    </location>
</feature>
<comment type="caution">
    <text evidence="18">The sequence shown here is derived from an EMBL/GenBank/DDBJ whole genome shotgun (WGS) entry which is preliminary data.</text>
</comment>
<dbReference type="EMBL" id="LXYT01000003">
    <property type="protein sequence ID" value="OLY42903.1"/>
    <property type="molecule type" value="Genomic_DNA"/>
</dbReference>
<keyword evidence="19" id="KW-1185">Reference proteome</keyword>
<dbReference type="InterPro" id="IPR019307">
    <property type="entry name" value="RNA-bd_AU-1/RNase_E/G"/>
</dbReference>
<dbReference type="GO" id="GO:0006402">
    <property type="term" value="P:mRNA catabolic process"/>
    <property type="evidence" value="ECO:0007669"/>
    <property type="project" value="UniProtKB-UniRule"/>
</dbReference>
<feature type="compositionally biased region" description="Acidic residues" evidence="16">
    <location>
        <begin position="592"/>
        <end position="609"/>
    </location>
</feature>
<feature type="domain" description="S1 motif" evidence="17">
    <location>
        <begin position="38"/>
        <end position="206"/>
    </location>
</feature>
<feature type="region of interest" description="Disordered" evidence="16">
    <location>
        <begin position="728"/>
        <end position="917"/>
    </location>
</feature>
<dbReference type="InterPro" id="IPR048583">
    <property type="entry name" value="RNase_E_G_thioredoxin-like"/>
</dbReference>
<dbReference type="Pfam" id="PF10150">
    <property type="entry name" value="RNase_E_G"/>
    <property type="match status" value="1"/>
</dbReference>
<feature type="compositionally biased region" description="Basic and acidic residues" evidence="16">
    <location>
        <begin position="631"/>
        <end position="657"/>
    </location>
</feature>
<evidence type="ECO:0000256" key="13">
    <source>
        <dbReference type="ARBA" id="ARBA00022884"/>
    </source>
</evidence>
<comment type="similarity">
    <text evidence="15">Belongs to the RNase E/G family. RNase E subfamily.</text>
</comment>
<evidence type="ECO:0000256" key="5">
    <source>
        <dbReference type="ARBA" id="ARBA00022552"/>
    </source>
</evidence>
<dbReference type="GO" id="GO:0008033">
    <property type="term" value="P:tRNA processing"/>
    <property type="evidence" value="ECO:0007669"/>
    <property type="project" value="UniProtKB-UniRule"/>
</dbReference>
<dbReference type="NCBIfam" id="TIGR00757">
    <property type="entry name" value="RNaseEG"/>
    <property type="match status" value="1"/>
</dbReference>
<dbReference type="Proteomes" id="UP000187344">
    <property type="component" value="Unassembled WGS sequence"/>
</dbReference>
<dbReference type="Pfam" id="PF20833">
    <property type="entry name" value="RNase_E_G_Thio"/>
    <property type="match status" value="1"/>
</dbReference>
<feature type="region of interest" description="Disordered" evidence="16">
    <location>
        <begin position="582"/>
        <end position="669"/>
    </location>
</feature>
<feature type="compositionally biased region" description="Basic residues" evidence="16">
    <location>
        <begin position="754"/>
        <end position="764"/>
    </location>
</feature>
<dbReference type="Gene3D" id="2.40.50.140">
    <property type="entry name" value="Nucleic acid-binding proteins"/>
    <property type="match status" value="1"/>
</dbReference>
<feature type="binding site" evidence="15">
    <location>
        <position position="491"/>
    </location>
    <ligand>
        <name>Zn(2+)</name>
        <dbReference type="ChEBI" id="CHEBI:29105"/>
        <note>ligand shared between dimeric partners</note>
    </ligand>
</feature>
<feature type="compositionally biased region" description="Acidic residues" evidence="16">
    <location>
        <begin position="97"/>
        <end position="106"/>
    </location>
</feature>
<keyword evidence="12 15" id="KW-0460">Magnesium</keyword>
<keyword evidence="4 15" id="KW-0997">Cell inner membrane</keyword>
<keyword evidence="9 15" id="KW-0699">rRNA-binding</keyword>
<evidence type="ECO:0000313" key="18">
    <source>
        <dbReference type="EMBL" id="OLY42903.1"/>
    </source>
</evidence>
<keyword evidence="6 15" id="KW-0819">tRNA processing</keyword>
<keyword evidence="8 15" id="KW-0479">Metal-binding</keyword>
<comment type="function">
    <text evidence="15">Endoribonuclease that plays a central role in RNA processing and decay. Required for the maturation of 5S and 16S rRNAs and the majority of tRNAs. Also involved in the degradation of most mRNAs.</text>
</comment>
<keyword evidence="2 15" id="KW-1003">Cell membrane</keyword>
<dbReference type="GO" id="GO:0019843">
    <property type="term" value="F:rRNA binding"/>
    <property type="evidence" value="ECO:0007669"/>
    <property type="project" value="UniProtKB-KW"/>
</dbReference>
<dbReference type="InterPro" id="IPR012340">
    <property type="entry name" value="NA-bd_OB-fold"/>
</dbReference>
<dbReference type="PANTHER" id="PTHR30001">
    <property type="entry name" value="RIBONUCLEASE"/>
    <property type="match status" value="1"/>
</dbReference>
<feature type="compositionally biased region" description="Basic residues" evidence="16">
    <location>
        <begin position="834"/>
        <end position="844"/>
    </location>
</feature>
<dbReference type="SMART" id="SM00316">
    <property type="entry name" value="S1"/>
    <property type="match status" value="1"/>
</dbReference>
<dbReference type="PANTHER" id="PTHR30001:SF1">
    <property type="entry name" value="RIBONUCLEASE E_G-LIKE PROTEIN, CHLOROPLASTIC"/>
    <property type="match status" value="1"/>
</dbReference>
<keyword evidence="11 15" id="KW-0378">Hydrolase</keyword>
<evidence type="ECO:0000256" key="3">
    <source>
        <dbReference type="ARBA" id="ARBA00022490"/>
    </source>
</evidence>
<dbReference type="InterPro" id="IPR003029">
    <property type="entry name" value="S1_domain"/>
</dbReference>
<evidence type="ECO:0000256" key="14">
    <source>
        <dbReference type="ARBA" id="ARBA00023136"/>
    </source>
</evidence>
<dbReference type="GO" id="GO:0006364">
    <property type="term" value="P:rRNA processing"/>
    <property type="evidence" value="ECO:0007669"/>
    <property type="project" value="UniProtKB-UniRule"/>
</dbReference>
<feature type="binding site" evidence="15">
    <location>
        <position position="433"/>
    </location>
    <ligand>
        <name>Mg(2+)</name>
        <dbReference type="ChEBI" id="CHEBI:18420"/>
        <note>catalytic</note>
    </ligand>
</feature>
<keyword evidence="14 15" id="KW-0472">Membrane</keyword>
<keyword evidence="15" id="KW-0820">tRNA-binding</keyword>
<protein>
    <recommendedName>
        <fullName evidence="15">Ribonuclease E</fullName>
        <shortName evidence="15">RNase E</shortName>
        <ecNumber evidence="15">3.1.26.12</ecNumber>
    </recommendedName>
</protein>
<accession>A0A1R0F7F8</accession>
<dbReference type="SUPFAM" id="SSF50249">
    <property type="entry name" value="Nucleic acid-binding proteins"/>
    <property type="match status" value="1"/>
</dbReference>
<evidence type="ECO:0000256" key="1">
    <source>
        <dbReference type="ARBA" id="ARBA00005663"/>
    </source>
</evidence>
<evidence type="ECO:0000256" key="2">
    <source>
        <dbReference type="ARBA" id="ARBA00022475"/>
    </source>
</evidence>
<name>A0A1R0F7F8_9HYPH</name>
<evidence type="ECO:0000256" key="8">
    <source>
        <dbReference type="ARBA" id="ARBA00022723"/>
    </source>
</evidence>
<evidence type="ECO:0000256" key="7">
    <source>
        <dbReference type="ARBA" id="ARBA00022722"/>
    </source>
</evidence>
<evidence type="ECO:0000313" key="19">
    <source>
        <dbReference type="Proteomes" id="UP000187344"/>
    </source>
</evidence>
<dbReference type="GO" id="GO:0000287">
    <property type="term" value="F:magnesium ion binding"/>
    <property type="evidence" value="ECO:0007669"/>
    <property type="project" value="UniProtKB-UniRule"/>
</dbReference>
<organism evidence="18 19">
    <name type="scientific">Bartonella apis</name>
    <dbReference type="NCBI Taxonomy" id="1686310"/>
    <lineage>
        <taxon>Bacteria</taxon>
        <taxon>Pseudomonadati</taxon>
        <taxon>Pseudomonadota</taxon>
        <taxon>Alphaproteobacteria</taxon>
        <taxon>Hyphomicrobiales</taxon>
        <taxon>Bartonellaceae</taxon>
        <taxon>Bartonella</taxon>
    </lineage>
</organism>
<dbReference type="GO" id="GO:0008270">
    <property type="term" value="F:zinc ion binding"/>
    <property type="evidence" value="ECO:0007669"/>
    <property type="project" value="UniProtKB-UniRule"/>
</dbReference>
<keyword evidence="10 15" id="KW-0255">Endonuclease</keyword>
<evidence type="ECO:0000256" key="16">
    <source>
        <dbReference type="SAM" id="MobiDB-lite"/>
    </source>
</evidence>
<dbReference type="InterPro" id="IPR004659">
    <property type="entry name" value="RNase_E/G"/>
</dbReference>
<comment type="subunit">
    <text evidence="15">Homotetramer formed by a dimer of dimers.</text>
</comment>
<evidence type="ECO:0000256" key="11">
    <source>
        <dbReference type="ARBA" id="ARBA00022801"/>
    </source>
</evidence>
<evidence type="ECO:0000256" key="10">
    <source>
        <dbReference type="ARBA" id="ARBA00022759"/>
    </source>
</evidence>
<evidence type="ECO:0000259" key="17">
    <source>
        <dbReference type="SMART" id="SM00316"/>
    </source>
</evidence>
<feature type="binding site" evidence="15">
    <location>
        <position position="494"/>
    </location>
    <ligand>
        <name>Zn(2+)</name>
        <dbReference type="ChEBI" id="CHEBI:29105"/>
        <note>ligand shared between dimeric partners</note>
    </ligand>
</feature>
<dbReference type="OrthoDB" id="9804278at2"/>
<feature type="region of interest" description="Disordered" evidence="16">
    <location>
        <begin position="97"/>
        <end position="151"/>
    </location>
</feature>
<dbReference type="Gene3D" id="3.40.1260.20">
    <property type="entry name" value="Ribonuclease E, catalytic domain"/>
    <property type="match status" value="1"/>
</dbReference>
<dbReference type="RefSeq" id="WP_075870738.1">
    <property type="nucleotide sequence ID" value="NZ_CALYQA010000003.1"/>
</dbReference>
<evidence type="ECO:0000256" key="12">
    <source>
        <dbReference type="ARBA" id="ARBA00022842"/>
    </source>
</evidence>
<dbReference type="HAMAP" id="MF_00970">
    <property type="entry name" value="RNase_E"/>
    <property type="match status" value="1"/>
</dbReference>
<feature type="compositionally biased region" description="Low complexity" evidence="16">
    <location>
        <begin position="872"/>
        <end position="891"/>
    </location>
</feature>
<evidence type="ECO:0000256" key="9">
    <source>
        <dbReference type="ARBA" id="ARBA00022730"/>
    </source>
</evidence>
<reference evidence="18 19" key="1">
    <citation type="submission" date="2016-12" db="EMBL/GenBank/DDBJ databases">
        <title>Comparative genomics of Bartonella apis.</title>
        <authorList>
            <person name="Engel P."/>
        </authorList>
    </citation>
    <scope>NUCLEOTIDE SEQUENCE [LARGE SCALE GENOMIC DNA]</scope>
    <source>
        <strain evidence="18 19">PEB0149</strain>
    </source>
</reference>
<dbReference type="InterPro" id="IPR028878">
    <property type="entry name" value="RNase_E"/>
</dbReference>
<dbReference type="CDD" id="cd04453">
    <property type="entry name" value="S1_RNase_E"/>
    <property type="match status" value="1"/>
</dbReference>
<comment type="subcellular location">
    <subcellularLocation>
        <location evidence="15">Cytoplasm</location>
    </subcellularLocation>
    <subcellularLocation>
        <location evidence="15">Cell inner membrane</location>
        <topology evidence="15">Peripheral membrane protein</topology>
        <orientation evidence="15">Cytoplasmic side</orientation>
    </subcellularLocation>
</comment>
<dbReference type="GO" id="GO:0009898">
    <property type="term" value="C:cytoplasmic side of plasma membrane"/>
    <property type="evidence" value="ECO:0007669"/>
    <property type="project" value="UniProtKB-UniRule"/>
</dbReference>
<sequence>MSNKMLIDASHPEETRVVVVRGNRIEEFDFESEHKKLLKGNIYLARVTRVEPSLQAAFVEYGGNRHGFLAFSEIHPDYYQIPVADRQALLEEEEKAALVDEEEDQESEKTSKNNRRKKVKSTPANVENETTAEAADDEDDVEQAVEDTEDSVELVGAEDALEEVPTRERSPRRQYKIQEVIKRRQILLVQVVKEERGNKGAAMTTYLSLAGRYSVLMPNTARGGGISRKITNIQDRKRLKEVVKDLHVPKGMGVILRTAGANRTKAEIKRDYEYLMRLWENVRALTLESVAPCLVYEEGSLIKRSIRDLYNKDISEILVSGEQGYREAKDFMRMLMPSHAKVVQPYREQLPIFAHNGIEGQLDAMLQPEVTLKSGGYLVINQTEALVAIDVNSGRSTKEHSIEETACQTNLEAAEEVARQLRLRDLAGLVVIDFIDMEEKRNNRLVEKKLKDCLKDDRARIQVGRISHFGLMEMSRQRIRASVLESTMQPCPHCNGTGYIRSDSSLALHVLRSIEEYLLRNPHFNIIVRTSVATALYVLNHKRQALSDLENRFGLTINIEADDEVGAQNLAIYKGTAAEGTPAVIPQLPPVEETEEDDIAEDEVVAETDNETKDDNNNENNQRRRRRNRGKSNDRNEEKPQRVRNDDEVVHGEEDNRRRRRRGRRGGRRYRDNDFERRRIPYAEPVGDFAERALAEVIAARRQRRVPHAEPVGFSATEIAVQVTPVAIKEQQEPETSPEPEVSNEEQKIEQKKPAKTRKRRTKKASTEEDKAVSETNVDTNVESTEVEKPAKPASRGRKRKTKTAEKTIETVSDDTENAVTSTEIDMPQEAQKPAKKTTRRSRKAKVEEQSNEMASGNAAVKAEKPARKSTRNTTRVKTTTAKNNETATTEPVVTSSDENEDKKPKRVGWWQRKGFF</sequence>
<comment type="similarity">
    <text evidence="1">Belongs to the RNase E/G family. RNase G subfamily.</text>
</comment>
<evidence type="ECO:0000256" key="4">
    <source>
        <dbReference type="ARBA" id="ARBA00022519"/>
    </source>
</evidence>
<dbReference type="GO" id="GO:0008995">
    <property type="term" value="F:ribonuclease E activity"/>
    <property type="evidence" value="ECO:0007669"/>
    <property type="project" value="UniProtKB-EC"/>
</dbReference>
<feature type="compositionally biased region" description="Acidic residues" evidence="16">
    <location>
        <begin position="134"/>
        <end position="151"/>
    </location>
</feature>
<feature type="binding site" evidence="15">
    <location>
        <position position="390"/>
    </location>
    <ligand>
        <name>Mg(2+)</name>
        <dbReference type="ChEBI" id="CHEBI:18420"/>
        <note>catalytic</note>
    </ligand>
</feature>
<feature type="region of interest" description="Required for zinc-mediated homotetramerization and catalytic activity" evidence="15">
    <location>
        <begin position="491"/>
        <end position="494"/>
    </location>
</feature>
<keyword evidence="15" id="KW-0862">Zinc</keyword>
<evidence type="ECO:0000256" key="6">
    <source>
        <dbReference type="ARBA" id="ARBA00022694"/>
    </source>
</evidence>